<gene>
    <name evidence="1" type="ORF">GCM10023091_22210</name>
</gene>
<dbReference type="InterPro" id="IPR034660">
    <property type="entry name" value="DinB/YfiT-like"/>
</dbReference>
<dbReference type="Proteomes" id="UP001501508">
    <property type="component" value="Unassembled WGS sequence"/>
</dbReference>
<reference evidence="2" key="1">
    <citation type="journal article" date="2019" name="Int. J. Syst. Evol. Microbiol.">
        <title>The Global Catalogue of Microorganisms (GCM) 10K type strain sequencing project: providing services to taxonomists for standard genome sequencing and annotation.</title>
        <authorList>
            <consortium name="The Broad Institute Genomics Platform"/>
            <consortium name="The Broad Institute Genome Sequencing Center for Infectious Disease"/>
            <person name="Wu L."/>
            <person name="Ma J."/>
        </authorList>
    </citation>
    <scope>NUCLEOTIDE SEQUENCE [LARGE SCALE GENOMIC DNA]</scope>
    <source>
        <strain evidence="2">JCM 31920</strain>
    </source>
</reference>
<dbReference type="SUPFAM" id="SSF109854">
    <property type="entry name" value="DinB/YfiT-like putative metalloenzymes"/>
    <property type="match status" value="1"/>
</dbReference>
<evidence type="ECO:0008006" key="3">
    <source>
        <dbReference type="Google" id="ProtNLM"/>
    </source>
</evidence>
<organism evidence="1 2">
    <name type="scientific">Ravibacter arvi</name>
    <dbReference type="NCBI Taxonomy" id="2051041"/>
    <lineage>
        <taxon>Bacteria</taxon>
        <taxon>Pseudomonadati</taxon>
        <taxon>Bacteroidota</taxon>
        <taxon>Cytophagia</taxon>
        <taxon>Cytophagales</taxon>
        <taxon>Spirosomataceae</taxon>
        <taxon>Ravibacter</taxon>
    </lineage>
</organism>
<protein>
    <recommendedName>
        <fullName evidence="3">Damage-inducible protein DinB</fullName>
    </recommendedName>
</protein>
<evidence type="ECO:0000313" key="2">
    <source>
        <dbReference type="Proteomes" id="UP001501508"/>
    </source>
</evidence>
<dbReference type="EMBL" id="BAABEY010000021">
    <property type="protein sequence ID" value="GAA4439659.1"/>
    <property type="molecule type" value="Genomic_DNA"/>
</dbReference>
<comment type="caution">
    <text evidence="1">The sequence shown here is derived from an EMBL/GenBank/DDBJ whole genome shotgun (WGS) entry which is preliminary data.</text>
</comment>
<evidence type="ECO:0000313" key="1">
    <source>
        <dbReference type="EMBL" id="GAA4439659.1"/>
    </source>
</evidence>
<keyword evidence="2" id="KW-1185">Reference proteome</keyword>
<accession>A0ABP8LZH9</accession>
<name>A0ABP8LZH9_9BACT</name>
<sequence length="162" mass="18290">MDTLKQLKEELTEEYQTTKKFFELFPDGKNGYAPHPKSMKLMPLAQHVAEVFGWADIVLKTDSIDFASGDRPQPFSSRQELLDALEKNHAVSIEALSRAAEADLLPLWSVTYNGHKVGEWTKYGAIRHSLNQATHHRAQLGVYYRLNDIKVPGSYGPSADEM</sequence>
<dbReference type="Gene3D" id="1.20.120.450">
    <property type="entry name" value="dinb family like domain"/>
    <property type="match status" value="1"/>
</dbReference>
<proteinExistence type="predicted"/>
<dbReference type="RefSeq" id="WP_345028874.1">
    <property type="nucleotide sequence ID" value="NZ_BAABEY010000021.1"/>
</dbReference>